<dbReference type="Gene3D" id="2.60.40.1180">
    <property type="entry name" value="Golgi alpha-mannosidase II"/>
    <property type="match status" value="1"/>
</dbReference>
<proteinExistence type="inferred from homology"/>
<reference evidence="7 8" key="1">
    <citation type="submission" date="2017-11" db="EMBL/GenBank/DDBJ databases">
        <title>Infants hospitalized years apart are colonized by the same room-sourced microbial strains.</title>
        <authorList>
            <person name="Brooks B."/>
            <person name="Olm M.R."/>
            <person name="Firek B.A."/>
            <person name="Baker R."/>
            <person name="Thomas B.C."/>
            <person name="Morowitz M.J."/>
            <person name="Banfield J.F."/>
        </authorList>
    </citation>
    <scope>NUCLEOTIDE SEQUENCE [LARGE SCALE GENOMIC DNA]</scope>
    <source>
        <strain evidence="7">S2_009_000_R2_76</strain>
    </source>
</reference>
<evidence type="ECO:0000256" key="3">
    <source>
        <dbReference type="ARBA" id="ARBA00022801"/>
    </source>
</evidence>
<evidence type="ECO:0000256" key="4">
    <source>
        <dbReference type="RuleBase" id="RU361188"/>
    </source>
</evidence>
<dbReference type="Pfam" id="PF17189">
    <property type="entry name" value="Glyco_hydro_30C"/>
    <property type="match status" value="1"/>
</dbReference>
<dbReference type="PANTHER" id="PTHR11069">
    <property type="entry name" value="GLUCOSYLCERAMIDASE"/>
    <property type="match status" value="1"/>
</dbReference>
<comment type="caution">
    <text evidence="7">The sequence shown here is derived from an EMBL/GenBank/DDBJ whole genome shotgun (WGS) entry which is preliminary data.</text>
</comment>
<dbReference type="GO" id="GO:0004348">
    <property type="term" value="F:glucosylceramidase activity"/>
    <property type="evidence" value="ECO:0007669"/>
    <property type="project" value="InterPro"/>
</dbReference>
<gene>
    <name evidence="7" type="ORF">DI598_00845</name>
</gene>
<dbReference type="InterPro" id="IPR033453">
    <property type="entry name" value="Glyco_hydro_30_TIM-barrel"/>
</dbReference>
<name>A0A2W5HF92_9SPHI</name>
<keyword evidence="4" id="KW-0326">Glycosidase</keyword>
<keyword evidence="3 4" id="KW-0378">Hydrolase</keyword>
<dbReference type="PANTHER" id="PTHR11069:SF23">
    <property type="entry name" value="LYSOSOMAL ACID GLUCOSYLCERAMIDASE"/>
    <property type="match status" value="1"/>
</dbReference>
<dbReference type="Gene3D" id="3.20.20.80">
    <property type="entry name" value="Glycosidases"/>
    <property type="match status" value="1"/>
</dbReference>
<protein>
    <submittedName>
        <fullName evidence="7">Glycosyl hydrolase</fullName>
    </submittedName>
</protein>
<evidence type="ECO:0000256" key="1">
    <source>
        <dbReference type="ARBA" id="ARBA00005382"/>
    </source>
</evidence>
<organism evidence="7 8">
    <name type="scientific">Pseudopedobacter saltans</name>
    <dbReference type="NCBI Taxonomy" id="151895"/>
    <lineage>
        <taxon>Bacteria</taxon>
        <taxon>Pseudomonadati</taxon>
        <taxon>Bacteroidota</taxon>
        <taxon>Sphingobacteriia</taxon>
        <taxon>Sphingobacteriales</taxon>
        <taxon>Sphingobacteriaceae</taxon>
        <taxon>Pseudopedobacter</taxon>
    </lineage>
</organism>
<dbReference type="InterPro" id="IPR033452">
    <property type="entry name" value="GH30_C"/>
</dbReference>
<dbReference type="SUPFAM" id="SSF51445">
    <property type="entry name" value="(Trans)glycosidases"/>
    <property type="match status" value="1"/>
</dbReference>
<comment type="similarity">
    <text evidence="1 4">Belongs to the glycosyl hydrolase 30 family.</text>
</comment>
<accession>A0A2W5HF92</accession>
<dbReference type="Proteomes" id="UP000249645">
    <property type="component" value="Unassembled WGS sequence"/>
</dbReference>
<evidence type="ECO:0000256" key="2">
    <source>
        <dbReference type="ARBA" id="ARBA00022729"/>
    </source>
</evidence>
<dbReference type="InterPro" id="IPR013780">
    <property type="entry name" value="Glyco_hydro_b"/>
</dbReference>
<dbReference type="AlphaFoldDB" id="A0A2W5HF92"/>
<dbReference type="Pfam" id="PF02055">
    <property type="entry name" value="Glyco_hydro_30"/>
    <property type="match status" value="1"/>
</dbReference>
<dbReference type="GO" id="GO:0006680">
    <property type="term" value="P:glucosylceramide catabolic process"/>
    <property type="evidence" value="ECO:0007669"/>
    <property type="project" value="TreeGrafter"/>
</dbReference>
<sequence length="484" mass="55408">MKYFHLLLTSITTLSFLQIPAQTNNKIVWKPNKKVTTYATIKSDNSHLVQSQASAFQPMAQPLETNVCIFIDPTHQFQSITGFGGAITDASAETYAQLPQQVQEEIIKAYYDSISGLGYNIVRTNMNSCDFSSDSYTYVKDNDYTLSSFNIDHDKKYRLPLLQKARKAIGKDFTFFISPWSPPAWMKDNNSMLHGGHLKTEYYNNWANYFIKYIHALEQNGLPVWGLTVQNEPMANQTWESCIFSAEQERDFLKKSLGPTLWKNGMKDKKVIIWDHNRDLIFQYASTILNDPDATKYVWGTGIHWYETWTKSAPLFQNEKLLKDAFPQTNLFFTEGCKEQFDFAKINDWSLGELYGNQILNDLNAGITGWTDWNILLDTKGGPNHVGNFCFAPIHADINTGKLYYTMEYWYIAQFSKFIRPGARRVAASSNRDKLQTTAFLNRNGTLVVVVLNTSDEQLDYSLWIKGKASNAVSQPHSVVTWVL</sequence>
<dbReference type="GO" id="GO:0016020">
    <property type="term" value="C:membrane"/>
    <property type="evidence" value="ECO:0007669"/>
    <property type="project" value="GOC"/>
</dbReference>
<evidence type="ECO:0000259" key="6">
    <source>
        <dbReference type="Pfam" id="PF17189"/>
    </source>
</evidence>
<dbReference type="PRINTS" id="PR00843">
    <property type="entry name" value="GLHYDRLASE30"/>
</dbReference>
<feature type="domain" description="Glycosyl hydrolase family 30 TIM-barrel" evidence="5">
    <location>
        <begin position="80"/>
        <end position="419"/>
    </location>
</feature>
<dbReference type="InterPro" id="IPR017853">
    <property type="entry name" value="GH"/>
</dbReference>
<dbReference type="EMBL" id="QFOI01000006">
    <property type="protein sequence ID" value="PZP52349.1"/>
    <property type="molecule type" value="Genomic_DNA"/>
</dbReference>
<evidence type="ECO:0000313" key="7">
    <source>
        <dbReference type="EMBL" id="PZP52349.1"/>
    </source>
</evidence>
<feature type="domain" description="Glycosyl hydrolase family 30 beta sandwich" evidence="6">
    <location>
        <begin position="422"/>
        <end position="482"/>
    </location>
</feature>
<keyword evidence="2" id="KW-0732">Signal</keyword>
<evidence type="ECO:0000259" key="5">
    <source>
        <dbReference type="Pfam" id="PF02055"/>
    </source>
</evidence>
<evidence type="ECO:0000313" key="8">
    <source>
        <dbReference type="Proteomes" id="UP000249645"/>
    </source>
</evidence>
<dbReference type="InterPro" id="IPR001139">
    <property type="entry name" value="Glyco_hydro_30"/>
</dbReference>